<dbReference type="HAMAP" id="MF_01209">
    <property type="entry name" value="CPSase_S_chain"/>
    <property type="match status" value="1"/>
</dbReference>
<keyword evidence="4 11" id="KW-0436">Ligase</keyword>
<comment type="pathway">
    <text evidence="2 11">Amino-acid biosynthesis; L-arginine biosynthesis; carbamoyl phosphate from bicarbonate: step 1/1.</text>
</comment>
<feature type="binding site" evidence="11">
    <location>
        <position position="248"/>
    </location>
    <ligand>
        <name>L-glutamine</name>
        <dbReference type="ChEBI" id="CHEBI:58359"/>
    </ligand>
</feature>
<feature type="active site" evidence="11">
    <location>
        <position position="361"/>
    </location>
</feature>
<dbReference type="PANTHER" id="PTHR43418">
    <property type="entry name" value="MULTIFUNCTIONAL TRYPTOPHAN BIOSYNTHESIS PROTEIN-RELATED"/>
    <property type="match status" value="1"/>
</dbReference>
<keyword evidence="11" id="KW-0055">Arginine biosynthesis</keyword>
<evidence type="ECO:0000259" key="12">
    <source>
        <dbReference type="SMART" id="SM01097"/>
    </source>
</evidence>
<feature type="binding site" evidence="11">
    <location>
        <position position="320"/>
    </location>
    <ligand>
        <name>L-glutamine</name>
        <dbReference type="ChEBI" id="CHEBI:58359"/>
    </ligand>
</feature>
<dbReference type="eggNOG" id="COG0505">
    <property type="taxonomic scope" value="Bacteria"/>
</dbReference>
<dbReference type="GO" id="GO:0004088">
    <property type="term" value="F:carbamoyl-phosphate synthase (glutamine-hydrolyzing) activity"/>
    <property type="evidence" value="ECO:0007669"/>
    <property type="project" value="UniProtKB-UniRule"/>
</dbReference>
<feature type="active site" description="Nucleophile" evidence="11">
    <location>
        <position position="275"/>
    </location>
</feature>
<dbReference type="InterPro" id="IPR036480">
    <property type="entry name" value="CarbP_synth_ssu_N_sf"/>
</dbReference>
<dbReference type="FunFam" id="3.50.30.20:FF:000001">
    <property type="entry name" value="Carbamoyl-phosphate synthase small chain"/>
    <property type="match status" value="1"/>
</dbReference>
<dbReference type="GO" id="GO:0044205">
    <property type="term" value="P:'de novo' UMP biosynthetic process"/>
    <property type="evidence" value="ECO:0007669"/>
    <property type="project" value="UniProtKB-UniRule"/>
</dbReference>
<dbReference type="PROSITE" id="PS51273">
    <property type="entry name" value="GATASE_TYPE_1"/>
    <property type="match status" value="1"/>
</dbReference>
<comment type="function">
    <text evidence="11">Small subunit of the glutamine-dependent carbamoyl phosphate synthetase (CPSase). CPSase catalyzes the formation of carbamoyl phosphate from the ammonia moiety of glutamine, carbonate, and phosphate donated by ATP, constituting the first step of 2 biosynthetic pathways, one leading to arginine and/or urea and the other to pyrimidine nucleotides. The small subunit (glutamine amidotransferase) binds and cleaves glutamine to supply the large subunit with the substrate ammonia.</text>
</comment>
<feature type="binding site" evidence="11">
    <location>
        <position position="276"/>
    </location>
    <ligand>
        <name>L-glutamine</name>
        <dbReference type="ChEBI" id="CHEBI:58359"/>
    </ligand>
</feature>
<dbReference type="CDD" id="cd01744">
    <property type="entry name" value="GATase1_CPSase"/>
    <property type="match status" value="1"/>
</dbReference>
<dbReference type="EC" id="6.3.5.5" evidence="11"/>
<dbReference type="GO" id="GO:0006526">
    <property type="term" value="P:L-arginine biosynthetic process"/>
    <property type="evidence" value="ECO:0007669"/>
    <property type="project" value="UniProtKB-UniRule"/>
</dbReference>
<evidence type="ECO:0000256" key="6">
    <source>
        <dbReference type="ARBA" id="ARBA00022840"/>
    </source>
</evidence>
<feature type="binding site" evidence="11">
    <location>
        <position position="53"/>
    </location>
    <ligand>
        <name>L-glutamine</name>
        <dbReference type="ChEBI" id="CHEBI:58359"/>
    </ligand>
</feature>
<dbReference type="Pfam" id="PF00117">
    <property type="entry name" value="GATase"/>
    <property type="match status" value="1"/>
</dbReference>
<evidence type="ECO:0000256" key="11">
    <source>
        <dbReference type="HAMAP-Rule" id="MF_01209"/>
    </source>
</evidence>
<evidence type="ECO:0000256" key="8">
    <source>
        <dbReference type="ARBA" id="ARBA00022975"/>
    </source>
</evidence>
<evidence type="ECO:0000256" key="1">
    <source>
        <dbReference type="ARBA" id="ARBA00004812"/>
    </source>
</evidence>
<keyword evidence="14" id="KW-1185">Reference proteome</keyword>
<evidence type="ECO:0000313" key="13">
    <source>
        <dbReference type="EMBL" id="ETW13084.1"/>
    </source>
</evidence>
<dbReference type="InterPro" id="IPR002474">
    <property type="entry name" value="CarbamoylP_synth_ssu_N"/>
</dbReference>
<dbReference type="SMART" id="SM01097">
    <property type="entry name" value="CPSase_sm_chain"/>
    <property type="match status" value="1"/>
</dbReference>
<dbReference type="PRINTS" id="PR00099">
    <property type="entry name" value="CPSGATASE"/>
</dbReference>
<comment type="pathway">
    <text evidence="1 11">Pyrimidine metabolism; UMP biosynthesis via de novo pathway; (S)-dihydroorotate from bicarbonate: step 1/3.</text>
</comment>
<feature type="binding site" evidence="11">
    <location>
        <position position="246"/>
    </location>
    <ligand>
        <name>L-glutamine</name>
        <dbReference type="ChEBI" id="CHEBI:58359"/>
    </ligand>
</feature>
<keyword evidence="5 11" id="KW-0547">Nucleotide-binding</keyword>
<dbReference type="GO" id="GO:0006207">
    <property type="term" value="P:'de novo' pyrimidine nucleobase biosynthetic process"/>
    <property type="evidence" value="ECO:0007669"/>
    <property type="project" value="InterPro"/>
</dbReference>
<evidence type="ECO:0000256" key="5">
    <source>
        <dbReference type="ARBA" id="ARBA00022741"/>
    </source>
</evidence>
<comment type="caution">
    <text evidence="13">The sequence shown here is derived from an EMBL/GenBank/DDBJ whole genome shotgun (WGS) entry which is preliminary data.</text>
</comment>
<dbReference type="EMBL" id="AQQW01000004">
    <property type="protein sequence ID" value="ETW13084.1"/>
    <property type="molecule type" value="Genomic_DNA"/>
</dbReference>
<name>W4HK36_9RHOB</name>
<evidence type="ECO:0000256" key="3">
    <source>
        <dbReference type="ARBA" id="ARBA00007800"/>
    </source>
</evidence>
<dbReference type="Gene3D" id="3.40.50.880">
    <property type="match status" value="1"/>
</dbReference>
<keyword evidence="7 11" id="KW-0315">Glutamine amidotransferase</keyword>
<dbReference type="Proteomes" id="UP000019063">
    <property type="component" value="Unassembled WGS sequence"/>
</dbReference>
<accession>W4HK36</accession>
<comment type="similarity">
    <text evidence="3 11">Belongs to the CarA family.</text>
</comment>
<evidence type="ECO:0000256" key="10">
    <source>
        <dbReference type="ARBA" id="ARBA00049285"/>
    </source>
</evidence>
<dbReference type="GO" id="GO:0005524">
    <property type="term" value="F:ATP binding"/>
    <property type="evidence" value="ECO:0007669"/>
    <property type="project" value="UniProtKB-UniRule"/>
</dbReference>
<comment type="subunit">
    <text evidence="11">Composed of two chains; the small (or glutamine) chain promotes the hydrolysis of glutamine to ammonia, which is used by the large (or ammonia) chain to synthesize carbamoyl phosphate. Tetramer of heterodimers (alpha,beta)4.</text>
</comment>
<proteinExistence type="inferred from homology"/>
<keyword evidence="11" id="KW-0028">Amino-acid biosynthesis</keyword>
<dbReference type="InterPro" id="IPR029062">
    <property type="entry name" value="Class_I_gatase-like"/>
</dbReference>
<dbReference type="SUPFAM" id="SSF52021">
    <property type="entry name" value="Carbamoyl phosphate synthetase, small subunit N-terminal domain"/>
    <property type="match status" value="1"/>
</dbReference>
<keyword evidence="6 11" id="KW-0067">ATP-binding</keyword>
<dbReference type="InterPro" id="IPR050472">
    <property type="entry name" value="Anth_synth/Amidotransfase"/>
</dbReference>
<evidence type="ECO:0000313" key="14">
    <source>
        <dbReference type="Proteomes" id="UP000019063"/>
    </source>
</evidence>
<feature type="binding site" evidence="11">
    <location>
        <position position="317"/>
    </location>
    <ligand>
        <name>L-glutamine</name>
        <dbReference type="ChEBI" id="CHEBI:58359"/>
    </ligand>
</feature>
<feature type="active site" evidence="11">
    <location>
        <position position="359"/>
    </location>
</feature>
<dbReference type="PANTHER" id="PTHR43418:SF7">
    <property type="entry name" value="CARBAMOYL-PHOSPHATE SYNTHASE SMALL CHAIN"/>
    <property type="match status" value="1"/>
</dbReference>
<feature type="region of interest" description="CPSase" evidence="11">
    <location>
        <begin position="1"/>
        <end position="197"/>
    </location>
</feature>
<comment type="catalytic activity">
    <reaction evidence="10 11">
        <text>L-glutamine + H2O = L-glutamate + NH4(+)</text>
        <dbReference type="Rhea" id="RHEA:15889"/>
        <dbReference type="ChEBI" id="CHEBI:15377"/>
        <dbReference type="ChEBI" id="CHEBI:28938"/>
        <dbReference type="ChEBI" id="CHEBI:29985"/>
        <dbReference type="ChEBI" id="CHEBI:58359"/>
    </reaction>
</comment>
<sequence length="383" mass="41333">MSQTSSRRPTACLALADGTVFYGMGFGATGDTVAELCFNTAMTGYQEIMTDPSYAGQIVTFTFPHVGNVGINPEDDETQDPVAEGMVVKWMPTDPSNWRAAGTLSDWLARRGRIAVGGVDTRRLTRAIRQQGAPHVALAHDPEGNFDIEALVAKARGFEGLTGRDLAKGVTCAQSYRWDEMRWAWPEGYLRQTEARHRVVAIDYGAKRNILRCLASAGCEVTVLPASATAEDVLAQNPDGVFLSNGPGDPAATGEYAVPMIRGVLERDVPMFGICLGHQMLALALGGKTQKMNHGHHGANHPVKEIETGKVEITSMNHGFAVDSQSLPTGVLETHVSLFDGSNCGLRMADKPVFSVQHHPEASPGPQDSFYLFERFAASMDRG</sequence>
<dbReference type="PATRIC" id="fig|1317118.6.peg.1602"/>
<dbReference type="Pfam" id="PF00988">
    <property type="entry name" value="CPSase_sm_chain"/>
    <property type="match status" value="1"/>
</dbReference>
<evidence type="ECO:0000256" key="7">
    <source>
        <dbReference type="ARBA" id="ARBA00022962"/>
    </source>
</evidence>
<feature type="binding site" evidence="11">
    <location>
        <position position="319"/>
    </location>
    <ligand>
        <name>L-glutamine</name>
        <dbReference type="ChEBI" id="CHEBI:58359"/>
    </ligand>
</feature>
<feature type="binding site" evidence="11">
    <location>
        <position position="279"/>
    </location>
    <ligand>
        <name>L-glutamine</name>
        <dbReference type="ChEBI" id="CHEBI:58359"/>
    </ligand>
</feature>
<organism evidence="13 14">
    <name type="scientific">Roseivivax marinus</name>
    <dbReference type="NCBI Taxonomy" id="1379903"/>
    <lineage>
        <taxon>Bacteria</taxon>
        <taxon>Pseudomonadati</taxon>
        <taxon>Pseudomonadota</taxon>
        <taxon>Alphaproteobacteria</taxon>
        <taxon>Rhodobacterales</taxon>
        <taxon>Roseobacteraceae</taxon>
        <taxon>Roseivivax</taxon>
    </lineage>
</organism>
<dbReference type="UniPathway" id="UPA00068">
    <property type="reaction ID" value="UER00171"/>
</dbReference>
<feature type="domain" description="Carbamoyl-phosphate synthase small subunit N-terminal" evidence="12">
    <location>
        <begin position="9"/>
        <end position="139"/>
    </location>
</feature>
<dbReference type="AlphaFoldDB" id="W4HK36"/>
<dbReference type="UniPathway" id="UPA00070">
    <property type="reaction ID" value="UER00115"/>
</dbReference>
<protein>
    <recommendedName>
        <fullName evidence="11">Carbamoyl phosphate synthase small chain</fullName>
        <ecNumber evidence="11">6.3.5.5</ecNumber>
    </recommendedName>
    <alternativeName>
        <fullName evidence="11">Carbamoyl phosphate synthetase glutamine chain</fullName>
    </alternativeName>
</protein>
<dbReference type="NCBIfam" id="NF009475">
    <property type="entry name" value="PRK12838.1"/>
    <property type="match status" value="1"/>
</dbReference>
<comment type="catalytic activity">
    <reaction evidence="9 11">
        <text>hydrogencarbonate + L-glutamine + 2 ATP + H2O = carbamoyl phosphate + L-glutamate + 2 ADP + phosphate + 2 H(+)</text>
        <dbReference type="Rhea" id="RHEA:18633"/>
        <dbReference type="ChEBI" id="CHEBI:15377"/>
        <dbReference type="ChEBI" id="CHEBI:15378"/>
        <dbReference type="ChEBI" id="CHEBI:17544"/>
        <dbReference type="ChEBI" id="CHEBI:29985"/>
        <dbReference type="ChEBI" id="CHEBI:30616"/>
        <dbReference type="ChEBI" id="CHEBI:43474"/>
        <dbReference type="ChEBI" id="CHEBI:58228"/>
        <dbReference type="ChEBI" id="CHEBI:58359"/>
        <dbReference type="ChEBI" id="CHEBI:456216"/>
        <dbReference type="EC" id="6.3.5.5"/>
    </reaction>
</comment>
<dbReference type="GO" id="GO:0004359">
    <property type="term" value="F:glutaminase activity"/>
    <property type="evidence" value="ECO:0007669"/>
    <property type="project" value="RHEA"/>
</dbReference>
<dbReference type="RefSeq" id="WP_043843519.1">
    <property type="nucleotide sequence ID" value="NZ_AQQW01000004.1"/>
</dbReference>
<dbReference type="PRINTS" id="PR00097">
    <property type="entry name" value="ANTSNTHASEII"/>
</dbReference>
<dbReference type="InterPro" id="IPR035686">
    <property type="entry name" value="CPSase_GATase1"/>
</dbReference>
<dbReference type="STRING" id="1379903.ATO8_07731"/>
<reference evidence="13 14" key="1">
    <citation type="journal article" date="2014" name="Antonie Van Leeuwenhoek">
        <title>Roseivivax atlanticus sp. nov., isolated from surface seawater of the Atlantic Ocean.</title>
        <authorList>
            <person name="Li G."/>
            <person name="Lai Q."/>
            <person name="Liu X."/>
            <person name="Sun F."/>
            <person name="Shao Z."/>
        </authorList>
    </citation>
    <scope>NUCLEOTIDE SEQUENCE [LARGE SCALE GENOMIC DNA]</scope>
    <source>
        <strain evidence="13 14">22II-s10s</strain>
    </source>
</reference>
<keyword evidence="8 11" id="KW-0665">Pyrimidine biosynthesis</keyword>
<dbReference type="SUPFAM" id="SSF52317">
    <property type="entry name" value="Class I glutamine amidotransferase-like"/>
    <property type="match status" value="1"/>
</dbReference>
<evidence type="ECO:0000256" key="9">
    <source>
        <dbReference type="ARBA" id="ARBA00048816"/>
    </source>
</evidence>
<dbReference type="InterPro" id="IPR006274">
    <property type="entry name" value="CarbamoylP_synth_ssu"/>
</dbReference>
<dbReference type="GO" id="GO:0006541">
    <property type="term" value="P:glutamine metabolic process"/>
    <property type="evidence" value="ECO:0007669"/>
    <property type="project" value="InterPro"/>
</dbReference>
<gene>
    <name evidence="11" type="primary">carA</name>
    <name evidence="13" type="ORF">ATO8_07731</name>
</gene>
<dbReference type="PRINTS" id="PR00096">
    <property type="entry name" value="GATASE"/>
</dbReference>
<dbReference type="Gene3D" id="3.50.30.20">
    <property type="entry name" value="Carbamoyl-phosphate synthase small subunit, N-terminal domain"/>
    <property type="match status" value="1"/>
</dbReference>
<dbReference type="OrthoDB" id="9804328at2"/>
<evidence type="ECO:0000256" key="4">
    <source>
        <dbReference type="ARBA" id="ARBA00022598"/>
    </source>
</evidence>
<dbReference type="NCBIfam" id="TIGR01368">
    <property type="entry name" value="CPSaseIIsmall"/>
    <property type="match status" value="1"/>
</dbReference>
<dbReference type="InterPro" id="IPR017926">
    <property type="entry name" value="GATASE"/>
</dbReference>
<evidence type="ECO:0000256" key="2">
    <source>
        <dbReference type="ARBA" id="ARBA00005077"/>
    </source>
</evidence>